<name>A0A2R5GA52_9STRA</name>
<feature type="region of interest" description="Disordered" evidence="1">
    <location>
        <begin position="21"/>
        <end position="65"/>
    </location>
</feature>
<proteinExistence type="predicted"/>
<evidence type="ECO:0000313" key="3">
    <source>
        <dbReference type="Proteomes" id="UP000241890"/>
    </source>
</evidence>
<feature type="compositionally biased region" description="Basic and acidic residues" evidence="1">
    <location>
        <begin position="29"/>
        <end position="50"/>
    </location>
</feature>
<keyword evidence="3" id="KW-1185">Reference proteome</keyword>
<accession>A0A2R5GA52</accession>
<dbReference type="Proteomes" id="UP000241890">
    <property type="component" value="Unassembled WGS sequence"/>
</dbReference>
<reference evidence="2 3" key="1">
    <citation type="submission" date="2017-12" db="EMBL/GenBank/DDBJ databases">
        <title>Sequencing, de novo assembly and annotation of complete genome of a new Thraustochytrid species, strain FCC1311.</title>
        <authorList>
            <person name="Sedici K."/>
            <person name="Godart F."/>
            <person name="Aiese Cigliano R."/>
            <person name="Sanseverino W."/>
            <person name="Barakat M."/>
            <person name="Ortet P."/>
            <person name="Marechal E."/>
            <person name="Cagnac O."/>
            <person name="Amato A."/>
        </authorList>
    </citation>
    <scope>NUCLEOTIDE SEQUENCE [LARGE SCALE GENOMIC DNA]</scope>
</reference>
<sequence>MKEEPGLRLGIEDILVRIDNFPVPPPHNHPSDHLDNAEDAYREKVEEEKYGPGAGGRGASRQGLSFNEAGQAVRVQIISYPDADDLTDGQPSDAVDVVEEEVSGGQLPAWMQTDVSGNVSSNAIQDAKERQQKRGRLGGASVGGVGNGLGGAAALLERQEGNRSSSLDLEPFPKLRRTESEQHLDSVREQTLQETRVTVRGVSKPLSEITEQDENKMTKSEYADYLDKWEKVARWDGTRRPSDITDEDEASDEAIAMEFF</sequence>
<protein>
    <submittedName>
        <fullName evidence="2">Uncharacterized protein</fullName>
    </submittedName>
</protein>
<dbReference type="InParanoid" id="A0A2R5GA52"/>
<comment type="caution">
    <text evidence="2">The sequence shown here is derived from an EMBL/GenBank/DDBJ whole genome shotgun (WGS) entry which is preliminary data.</text>
</comment>
<dbReference type="AlphaFoldDB" id="A0A2R5GA52"/>
<dbReference type="EMBL" id="BEYU01000037">
    <property type="protein sequence ID" value="GBG27902.1"/>
    <property type="molecule type" value="Genomic_DNA"/>
</dbReference>
<organism evidence="2 3">
    <name type="scientific">Hondaea fermentalgiana</name>
    <dbReference type="NCBI Taxonomy" id="2315210"/>
    <lineage>
        <taxon>Eukaryota</taxon>
        <taxon>Sar</taxon>
        <taxon>Stramenopiles</taxon>
        <taxon>Bigyra</taxon>
        <taxon>Labyrinthulomycetes</taxon>
        <taxon>Thraustochytrida</taxon>
        <taxon>Thraustochytriidae</taxon>
        <taxon>Hondaea</taxon>
    </lineage>
</organism>
<evidence type="ECO:0000313" key="2">
    <source>
        <dbReference type="EMBL" id="GBG27902.1"/>
    </source>
</evidence>
<gene>
    <name evidence="2" type="ORF">FCC1311_041252</name>
</gene>
<evidence type="ECO:0000256" key="1">
    <source>
        <dbReference type="SAM" id="MobiDB-lite"/>
    </source>
</evidence>